<feature type="transmembrane region" description="Helical" evidence="1">
    <location>
        <begin position="224"/>
        <end position="242"/>
    </location>
</feature>
<dbReference type="Pfam" id="PF01757">
    <property type="entry name" value="Acyl_transf_3"/>
    <property type="match status" value="1"/>
</dbReference>
<feature type="transmembrane region" description="Helical" evidence="1">
    <location>
        <begin position="36"/>
        <end position="59"/>
    </location>
</feature>
<accession>A0A4Y7UB21</accession>
<evidence type="ECO:0000313" key="3">
    <source>
        <dbReference type="EMBL" id="TCN56397.1"/>
    </source>
</evidence>
<reference evidence="4 6" key="2">
    <citation type="journal article" date="2018" name="Syst. Appl. Microbiol.">
        <title>Flavobacterium circumlabens sp. nov. and Flavobacterium cupreum sp. nov., two psychrotrophic species isolated from Antarctic environmental samples.</title>
        <authorList>
            <person name="Kralova S."/>
            <person name="Busse H.J."/>
            <person name="Svec P."/>
            <person name="Maslanova I."/>
            <person name="Stankova E."/>
            <person name="Bartak M."/>
            <person name="Sedlacek I."/>
        </authorList>
    </citation>
    <scope>NUCLEOTIDE SEQUENCE [LARGE SCALE GENOMIC DNA]</scope>
    <source>
        <strain evidence="4 6">CCM 8828</strain>
    </source>
</reference>
<dbReference type="GO" id="GO:0016020">
    <property type="term" value="C:membrane"/>
    <property type="evidence" value="ECO:0007669"/>
    <property type="project" value="TreeGrafter"/>
</dbReference>
<dbReference type="EMBL" id="QWDN01000005">
    <property type="protein sequence ID" value="TEB43431.1"/>
    <property type="molecule type" value="Genomic_DNA"/>
</dbReference>
<feature type="transmembrane region" description="Helical" evidence="1">
    <location>
        <begin position="314"/>
        <end position="334"/>
    </location>
</feature>
<reference evidence="3" key="3">
    <citation type="submission" date="2019-03" db="EMBL/GenBank/DDBJ databases">
        <authorList>
            <person name="Whitman W."/>
            <person name="Huntemann M."/>
            <person name="Clum A."/>
            <person name="Pillay M."/>
            <person name="Palaniappan K."/>
            <person name="Varghese N."/>
            <person name="Mikhailova N."/>
            <person name="Stamatis D."/>
            <person name="Reddy T."/>
            <person name="Daum C."/>
            <person name="Shapiro N."/>
            <person name="Ivanova N."/>
            <person name="Kyrpides N."/>
            <person name="Woyke T."/>
        </authorList>
    </citation>
    <scope>NUCLEOTIDE SEQUENCE</scope>
    <source>
        <strain evidence="3">P5626</strain>
    </source>
</reference>
<evidence type="ECO:0000313" key="6">
    <source>
        <dbReference type="Proteomes" id="UP000298340"/>
    </source>
</evidence>
<keyword evidence="1" id="KW-0812">Transmembrane</keyword>
<feature type="domain" description="Acyltransferase 3" evidence="2">
    <location>
        <begin position="6"/>
        <end position="331"/>
    </location>
</feature>
<feature type="transmembrane region" description="Helical" evidence="1">
    <location>
        <begin position="79"/>
        <end position="95"/>
    </location>
</feature>
<keyword evidence="5" id="KW-1185">Reference proteome</keyword>
<sequence>MRIEQLTFTRFLAAVSVVVFHYGGKSFPFKNDSIAFIFRNADVCVSYFFILSGFVMIIAYGNKTIISAGDYLRNRMARIYPVYFLAILMMLLLQFREKNIDYSGLFLNIFMIQAWVPGKVLSLNPPGWSLSVELLFYAIFPFAFNTIFKKVTLRQIAVYIILFWLLTQVIFQLFFFLYDENQFTVVKDILKYNPLMHLNEFLVGNLAGLFFIKSLKEKKGNYDFIIVILAALLILALKFPFGLNFHDGLLSVLFIPLIFFISLNDGMITKLFRNRIFVFLGEISFGIYILQHPVYSLISAYSVNKYLHLNDPTIVFFIRLLILIVFSAVVYKYLEKPIQNKIKTLNKAVLPVKSESL</sequence>
<comment type="caution">
    <text evidence="4">The sequence shown here is derived from an EMBL/GenBank/DDBJ whole genome shotgun (WGS) entry which is preliminary data.</text>
</comment>
<dbReference type="GO" id="GO:0009103">
    <property type="term" value="P:lipopolysaccharide biosynthetic process"/>
    <property type="evidence" value="ECO:0007669"/>
    <property type="project" value="TreeGrafter"/>
</dbReference>
<dbReference type="Proteomes" id="UP000295270">
    <property type="component" value="Unassembled WGS sequence"/>
</dbReference>
<keyword evidence="1" id="KW-0472">Membrane</keyword>
<dbReference type="AlphaFoldDB" id="A0A4Y7UB21"/>
<organism evidence="4 6">
    <name type="scientific">Flavobacterium circumlabens</name>
    <dbReference type="NCBI Taxonomy" id="2133765"/>
    <lineage>
        <taxon>Bacteria</taxon>
        <taxon>Pseudomonadati</taxon>
        <taxon>Bacteroidota</taxon>
        <taxon>Flavobacteriia</taxon>
        <taxon>Flavobacteriales</taxon>
        <taxon>Flavobacteriaceae</taxon>
        <taxon>Flavobacterium</taxon>
    </lineage>
</organism>
<feature type="transmembrane region" description="Helical" evidence="1">
    <location>
        <begin position="127"/>
        <end position="144"/>
    </location>
</feature>
<dbReference type="InterPro" id="IPR002656">
    <property type="entry name" value="Acyl_transf_3_dom"/>
</dbReference>
<dbReference type="Proteomes" id="UP000298340">
    <property type="component" value="Unassembled WGS sequence"/>
</dbReference>
<feature type="transmembrane region" description="Helical" evidence="1">
    <location>
        <begin position="195"/>
        <end position="212"/>
    </location>
</feature>
<reference evidence="3 5" key="1">
    <citation type="journal article" date="2015" name="Stand. Genomic Sci.">
        <title>Genomic Encyclopedia of Bacterial and Archaeal Type Strains, Phase III: the genomes of soil and plant-associated and newly described type strains.</title>
        <authorList>
            <person name="Whitman W.B."/>
            <person name="Woyke T."/>
            <person name="Klenk H.P."/>
            <person name="Zhou Y."/>
            <person name="Lilburn T.G."/>
            <person name="Beck B.J."/>
            <person name="De Vos P."/>
            <person name="Vandamme P."/>
            <person name="Eisen J.A."/>
            <person name="Garrity G."/>
            <person name="Hugenholtz P."/>
            <person name="Kyrpides N.C."/>
        </authorList>
    </citation>
    <scope>NUCLEOTIDE SEQUENCE [LARGE SCALE GENOMIC DNA]</scope>
    <source>
        <strain evidence="3 5">P5626</strain>
    </source>
</reference>
<feature type="transmembrane region" description="Helical" evidence="1">
    <location>
        <begin position="276"/>
        <end position="294"/>
    </location>
</feature>
<keyword evidence="4" id="KW-0012">Acyltransferase</keyword>
<dbReference type="GO" id="GO:0016747">
    <property type="term" value="F:acyltransferase activity, transferring groups other than amino-acyl groups"/>
    <property type="evidence" value="ECO:0007669"/>
    <property type="project" value="InterPro"/>
</dbReference>
<evidence type="ECO:0000313" key="4">
    <source>
        <dbReference type="EMBL" id="TEB43431.1"/>
    </source>
</evidence>
<evidence type="ECO:0000256" key="1">
    <source>
        <dbReference type="SAM" id="Phobius"/>
    </source>
</evidence>
<keyword evidence="1" id="KW-1133">Transmembrane helix</keyword>
<name>A0A4Y7UB21_9FLAO</name>
<keyword evidence="4" id="KW-0808">Transferase</keyword>
<dbReference type="PANTHER" id="PTHR23028">
    <property type="entry name" value="ACETYLTRANSFERASE"/>
    <property type="match status" value="1"/>
</dbReference>
<proteinExistence type="predicted"/>
<feature type="transmembrane region" description="Helical" evidence="1">
    <location>
        <begin position="156"/>
        <end position="175"/>
    </location>
</feature>
<dbReference type="InterPro" id="IPR050879">
    <property type="entry name" value="Acyltransferase_3"/>
</dbReference>
<evidence type="ECO:0000259" key="2">
    <source>
        <dbReference type="Pfam" id="PF01757"/>
    </source>
</evidence>
<dbReference type="PANTHER" id="PTHR23028:SF53">
    <property type="entry name" value="ACYL_TRANSF_3 DOMAIN-CONTAINING PROTEIN"/>
    <property type="match status" value="1"/>
</dbReference>
<dbReference type="RefSeq" id="WP_132036408.1">
    <property type="nucleotide sequence ID" value="NZ_QWDN01000005.1"/>
</dbReference>
<feature type="transmembrane region" description="Helical" evidence="1">
    <location>
        <begin position="6"/>
        <end position="24"/>
    </location>
</feature>
<gene>
    <name evidence="4" type="ORF">D0809_14780</name>
    <name evidence="3" type="ORF">EV142_105173</name>
</gene>
<dbReference type="EMBL" id="SLWA01000005">
    <property type="protein sequence ID" value="TCN56397.1"/>
    <property type="molecule type" value="Genomic_DNA"/>
</dbReference>
<feature type="transmembrane region" description="Helical" evidence="1">
    <location>
        <begin position="248"/>
        <end position="264"/>
    </location>
</feature>
<protein>
    <submittedName>
        <fullName evidence="4">Acyltransferase</fullName>
    </submittedName>
    <submittedName>
        <fullName evidence="3">Peptidoglycan/LPS O-acetylase OafA/YrhL</fullName>
    </submittedName>
</protein>
<evidence type="ECO:0000313" key="5">
    <source>
        <dbReference type="Proteomes" id="UP000295270"/>
    </source>
</evidence>
<dbReference type="OrthoDB" id="9796461at2"/>